<sequence length="79" mass="9413">MAFDYSDLIKLIRYKYGTQENFAKSLSIGRVSLSQRLNNRLDFSQEEILKASKLLEIPENEIPRYFFKEKVQKHEQKEA</sequence>
<dbReference type="RefSeq" id="WP_281844419.1">
    <property type="nucleotide sequence ID" value="NZ_BSCH01000003.1"/>
</dbReference>
<feature type="domain" description="HTH cro/C1-type" evidence="1">
    <location>
        <begin position="9"/>
        <end position="62"/>
    </location>
</feature>
<dbReference type="Proteomes" id="UP001145094">
    <property type="component" value="Unassembled WGS sequence"/>
</dbReference>
<evidence type="ECO:0000313" key="2">
    <source>
        <dbReference type="EMBL" id="GLG89128.1"/>
    </source>
</evidence>
<dbReference type="AlphaFoldDB" id="A0A9W6CFN4"/>
<dbReference type="InterPro" id="IPR001387">
    <property type="entry name" value="Cro/C1-type_HTH"/>
</dbReference>
<gene>
    <name evidence="2" type="primary">pi205</name>
    <name evidence="2" type="ORF">Selli2_05550</name>
</gene>
<dbReference type="Pfam" id="PF05339">
    <property type="entry name" value="DUF739"/>
    <property type="match status" value="1"/>
</dbReference>
<dbReference type="InterPro" id="IPR008003">
    <property type="entry name" value="DUF739"/>
</dbReference>
<dbReference type="PROSITE" id="PS50943">
    <property type="entry name" value="HTH_CROC1"/>
    <property type="match status" value="1"/>
</dbReference>
<dbReference type="EMBL" id="BSCH01000003">
    <property type="protein sequence ID" value="GLG89128.1"/>
    <property type="molecule type" value="Genomic_DNA"/>
</dbReference>
<protein>
    <submittedName>
        <fullName evidence="2">Repressor</fullName>
    </submittedName>
</protein>
<dbReference type="InterPro" id="IPR010982">
    <property type="entry name" value="Lambda_DNA-bd_dom_sf"/>
</dbReference>
<dbReference type="GO" id="GO:0003677">
    <property type="term" value="F:DNA binding"/>
    <property type="evidence" value="ECO:0007669"/>
    <property type="project" value="InterPro"/>
</dbReference>
<dbReference type="Gene3D" id="1.10.260.40">
    <property type="entry name" value="lambda repressor-like DNA-binding domains"/>
    <property type="match status" value="1"/>
</dbReference>
<evidence type="ECO:0000313" key="3">
    <source>
        <dbReference type="Proteomes" id="UP001145094"/>
    </source>
</evidence>
<proteinExistence type="predicted"/>
<evidence type="ECO:0000259" key="1">
    <source>
        <dbReference type="PROSITE" id="PS50943"/>
    </source>
</evidence>
<dbReference type="SUPFAM" id="SSF47413">
    <property type="entry name" value="lambda repressor-like DNA-binding domains"/>
    <property type="match status" value="1"/>
</dbReference>
<name>A0A9W6CFN4_9FIRM</name>
<reference evidence="2" key="2">
    <citation type="submission" date="2022-11" db="EMBL/GenBank/DDBJ databases">
        <title>Draft genome sequence of Sellimonas catena strain 18CBH55.</title>
        <authorList>
            <person name="Atsushi H."/>
            <person name="Moriya O."/>
            <person name="Mitsuo S."/>
        </authorList>
    </citation>
    <scope>NUCLEOTIDE SEQUENCE</scope>
    <source>
        <strain evidence="2">18CBH55</strain>
    </source>
</reference>
<reference evidence="2" key="1">
    <citation type="submission" date="2022-11" db="EMBL/GenBank/DDBJ databases">
        <title>Draft genome sequence of Sellimonas catena strain 18CBH55.</title>
        <authorList>
            <person name="Hisatomi A."/>
            <person name="Ohkuma M."/>
            <person name="Sakamoto M."/>
        </authorList>
    </citation>
    <scope>NUCLEOTIDE SEQUENCE</scope>
    <source>
        <strain evidence="2">18CBH55</strain>
    </source>
</reference>
<comment type="caution">
    <text evidence="2">The sequence shown here is derived from an EMBL/GenBank/DDBJ whole genome shotgun (WGS) entry which is preliminary data.</text>
</comment>
<reference evidence="2" key="3">
    <citation type="journal article" date="2023" name="Int. J. Syst. Evol. Microbiol.">
        <title>Sellimonas catena sp. nov., isolated from human faeces.</title>
        <authorList>
            <person name="Hisatomi A."/>
            <person name="Ohkuma M."/>
            <person name="Sakamoto M."/>
        </authorList>
    </citation>
    <scope>NUCLEOTIDE SEQUENCE</scope>
    <source>
        <strain evidence="2">18CBH55</strain>
    </source>
</reference>
<organism evidence="2 3">
    <name type="scientific">Sellimonas catena</name>
    <dbReference type="NCBI Taxonomy" id="2994035"/>
    <lineage>
        <taxon>Bacteria</taxon>
        <taxon>Bacillati</taxon>
        <taxon>Bacillota</taxon>
        <taxon>Clostridia</taxon>
        <taxon>Lachnospirales</taxon>
        <taxon>Lachnospiraceae</taxon>
        <taxon>Sellimonas</taxon>
    </lineage>
</organism>
<accession>A0A9W6CFN4</accession>